<name>W0AA76_9SPHN</name>
<keyword evidence="1" id="KW-0472">Membrane</keyword>
<sequence>MRAAQGYPFAVLSRELAMRGTVLGFDPAIGEGVIATEDGGRVRFVRAAWRSPGEPLPGRLVDYALAEDGAIDIFVVPGTAGALVAGGAEPPERRGIIYGAVSLSCALFTYMLGPFGVLTVIPALVFGIMGRNAGRGLADRTGYYLSTAGLVLALIALLLVVMTVAAVFGFISFFAWMHGFS</sequence>
<dbReference type="STRING" id="1123269.NX02_04035"/>
<keyword evidence="1" id="KW-1133">Transmembrane helix</keyword>
<dbReference type="AlphaFoldDB" id="W0AA76"/>
<feature type="transmembrane region" description="Helical" evidence="1">
    <location>
        <begin position="150"/>
        <end position="176"/>
    </location>
</feature>
<proteinExistence type="predicted"/>
<evidence type="ECO:0000313" key="2">
    <source>
        <dbReference type="EMBL" id="AHE52560.1"/>
    </source>
</evidence>
<evidence type="ECO:0000313" key="3">
    <source>
        <dbReference type="Proteomes" id="UP000018851"/>
    </source>
</evidence>
<keyword evidence="1" id="KW-0812">Transmembrane</keyword>
<keyword evidence="3" id="KW-1185">Reference proteome</keyword>
<dbReference type="KEGG" id="ssan:NX02_04035"/>
<feature type="transmembrane region" description="Helical" evidence="1">
    <location>
        <begin position="96"/>
        <end position="129"/>
    </location>
</feature>
<accession>W0AA76</accession>
<protein>
    <recommendedName>
        <fullName evidence="4">DUF4190 domain-containing protein</fullName>
    </recommendedName>
</protein>
<dbReference type="HOGENOM" id="CLU_1488150_0_0_5"/>
<evidence type="ECO:0008006" key="4">
    <source>
        <dbReference type="Google" id="ProtNLM"/>
    </source>
</evidence>
<dbReference type="Proteomes" id="UP000018851">
    <property type="component" value="Chromosome"/>
</dbReference>
<reference evidence="2 3" key="1">
    <citation type="submission" date="2013-07" db="EMBL/GenBank/DDBJ databases">
        <title>Completed genome of Sphingomonas sanxanigenens NX02.</title>
        <authorList>
            <person name="Ma T."/>
            <person name="Huang H."/>
            <person name="Wu M."/>
            <person name="Li X."/>
            <person name="Li G."/>
        </authorList>
    </citation>
    <scope>NUCLEOTIDE SEQUENCE [LARGE SCALE GENOMIC DNA]</scope>
    <source>
        <strain evidence="2 3">NX02</strain>
    </source>
</reference>
<dbReference type="EMBL" id="CP006644">
    <property type="protein sequence ID" value="AHE52560.1"/>
    <property type="molecule type" value="Genomic_DNA"/>
</dbReference>
<organism evidence="2 3">
    <name type="scientific">Sphingomonas sanxanigenens DSM 19645 = NX02</name>
    <dbReference type="NCBI Taxonomy" id="1123269"/>
    <lineage>
        <taxon>Bacteria</taxon>
        <taxon>Pseudomonadati</taxon>
        <taxon>Pseudomonadota</taxon>
        <taxon>Alphaproteobacteria</taxon>
        <taxon>Sphingomonadales</taxon>
        <taxon>Sphingomonadaceae</taxon>
        <taxon>Sphingomonas</taxon>
    </lineage>
</organism>
<evidence type="ECO:0000256" key="1">
    <source>
        <dbReference type="SAM" id="Phobius"/>
    </source>
</evidence>
<dbReference type="PATRIC" id="fig|1123269.5.peg.790"/>
<gene>
    <name evidence="2" type="ORF">NX02_04035</name>
</gene>